<name>A0A2H3AP97_9AGAR</name>
<sequence length="119" mass="13525">MSSCHRFEHCYRPTVCPTDSGLFRLQLPYTCVLWFSYMSMPVIPLPDVLSLLSLCSVTVSFPMSRPVTQSLSYRDVGRHLFVRQSLPLLVSLVIWGAVTLDDVSYNDQQTVYTRLSSIS</sequence>
<keyword evidence="2" id="KW-1185">Reference proteome</keyword>
<gene>
    <name evidence="1" type="ORF">ARMSODRAFT_965935</name>
</gene>
<proteinExistence type="predicted"/>
<accession>A0A2H3AP97</accession>
<dbReference type="EMBL" id="KZ293484">
    <property type="protein sequence ID" value="PBK60639.1"/>
    <property type="molecule type" value="Genomic_DNA"/>
</dbReference>
<evidence type="ECO:0000313" key="2">
    <source>
        <dbReference type="Proteomes" id="UP000218334"/>
    </source>
</evidence>
<dbReference type="AlphaFoldDB" id="A0A2H3AP97"/>
<reference evidence="2" key="1">
    <citation type="journal article" date="2017" name="Nat. Ecol. Evol.">
        <title>Genome expansion and lineage-specific genetic innovations in the forest pathogenic fungi Armillaria.</title>
        <authorList>
            <person name="Sipos G."/>
            <person name="Prasanna A.N."/>
            <person name="Walter M.C."/>
            <person name="O'Connor E."/>
            <person name="Balint B."/>
            <person name="Krizsan K."/>
            <person name="Kiss B."/>
            <person name="Hess J."/>
            <person name="Varga T."/>
            <person name="Slot J."/>
            <person name="Riley R."/>
            <person name="Boka B."/>
            <person name="Rigling D."/>
            <person name="Barry K."/>
            <person name="Lee J."/>
            <person name="Mihaltcheva S."/>
            <person name="LaButti K."/>
            <person name="Lipzen A."/>
            <person name="Waldron R."/>
            <person name="Moloney N.M."/>
            <person name="Sperisen C."/>
            <person name="Kredics L."/>
            <person name="Vagvoelgyi C."/>
            <person name="Patrignani A."/>
            <person name="Fitzpatrick D."/>
            <person name="Nagy I."/>
            <person name="Doyle S."/>
            <person name="Anderson J.B."/>
            <person name="Grigoriev I.V."/>
            <person name="Gueldener U."/>
            <person name="Muensterkoetter M."/>
            <person name="Nagy L.G."/>
        </authorList>
    </citation>
    <scope>NUCLEOTIDE SEQUENCE [LARGE SCALE GENOMIC DNA]</scope>
    <source>
        <strain evidence="2">28-4</strain>
    </source>
</reference>
<organism evidence="1 2">
    <name type="scientific">Armillaria solidipes</name>
    <dbReference type="NCBI Taxonomy" id="1076256"/>
    <lineage>
        <taxon>Eukaryota</taxon>
        <taxon>Fungi</taxon>
        <taxon>Dikarya</taxon>
        <taxon>Basidiomycota</taxon>
        <taxon>Agaricomycotina</taxon>
        <taxon>Agaricomycetes</taxon>
        <taxon>Agaricomycetidae</taxon>
        <taxon>Agaricales</taxon>
        <taxon>Marasmiineae</taxon>
        <taxon>Physalacriaceae</taxon>
        <taxon>Armillaria</taxon>
    </lineage>
</organism>
<dbReference type="Proteomes" id="UP000218334">
    <property type="component" value="Unassembled WGS sequence"/>
</dbReference>
<evidence type="ECO:0000313" key="1">
    <source>
        <dbReference type="EMBL" id="PBK60639.1"/>
    </source>
</evidence>
<protein>
    <submittedName>
        <fullName evidence="1">Uncharacterized protein</fullName>
    </submittedName>
</protein>